<name>A0AAN6F6L2_9PEZI</name>
<dbReference type="Proteomes" id="UP001168146">
    <property type="component" value="Unassembled WGS sequence"/>
</dbReference>
<organism evidence="1 2">
    <name type="scientific">Friedmanniomyces endolithicus</name>
    <dbReference type="NCBI Taxonomy" id="329885"/>
    <lineage>
        <taxon>Eukaryota</taxon>
        <taxon>Fungi</taxon>
        <taxon>Dikarya</taxon>
        <taxon>Ascomycota</taxon>
        <taxon>Pezizomycotina</taxon>
        <taxon>Dothideomycetes</taxon>
        <taxon>Dothideomycetidae</taxon>
        <taxon>Mycosphaerellales</taxon>
        <taxon>Teratosphaeriaceae</taxon>
        <taxon>Friedmanniomyces</taxon>
    </lineage>
</organism>
<evidence type="ECO:0000313" key="1">
    <source>
        <dbReference type="EMBL" id="KAK0304838.1"/>
    </source>
</evidence>
<dbReference type="AlphaFoldDB" id="A0AAN6F6L2"/>
<protein>
    <submittedName>
        <fullName evidence="1">Uncharacterized protein</fullName>
    </submittedName>
</protein>
<sequence length="261" mass="28008">MAQVLFELTMAGSRELRNLAIDGTPALRGGAVPRRVAGASYRWTGGARYENAGTAQDLAWAAEAAQASTRATAQDEVSDVDMANADGEAQTDSDDMSEIIYVAGANVPGSPDHGASDHGDEDDDEVPKCNDFAYIQAGTEHGEPRRCEGIYHGRHDLYSCTADRDIVFANASKETQDVADNGSNAFLCSTCGADENMLDHAEECRCLTMPLCGRCLLSTLYDLGLHAQDVDRNHCQFCSAALDGDELVTMCLLCRGIKMLL</sequence>
<comment type="caution">
    <text evidence="1">The sequence shown here is derived from an EMBL/GenBank/DDBJ whole genome shotgun (WGS) entry which is preliminary data.</text>
</comment>
<accession>A0AAN6F6L2</accession>
<gene>
    <name evidence="1" type="ORF">LTR82_017030</name>
</gene>
<proteinExistence type="predicted"/>
<reference evidence="1" key="1">
    <citation type="submission" date="2021-12" db="EMBL/GenBank/DDBJ databases">
        <title>Black yeast isolated from Biological Soil Crust.</title>
        <authorList>
            <person name="Kurbessoian T."/>
        </authorList>
    </citation>
    <scope>NUCLEOTIDE SEQUENCE</scope>
    <source>
        <strain evidence="1">CCFEE 5208</strain>
    </source>
</reference>
<dbReference type="EMBL" id="JASUXU010000122">
    <property type="protein sequence ID" value="KAK0304838.1"/>
    <property type="molecule type" value="Genomic_DNA"/>
</dbReference>
<evidence type="ECO:0000313" key="2">
    <source>
        <dbReference type="Proteomes" id="UP001168146"/>
    </source>
</evidence>